<evidence type="ECO:0000313" key="7">
    <source>
        <dbReference type="Proteomes" id="UP000314986"/>
    </source>
</evidence>
<dbReference type="InterPro" id="IPR058536">
    <property type="entry name" value="Ig_CFAP65_4th"/>
</dbReference>
<feature type="compositionally biased region" description="Basic and acidic residues" evidence="1">
    <location>
        <begin position="1662"/>
        <end position="1680"/>
    </location>
</feature>
<dbReference type="PANTHER" id="PTHR46127">
    <property type="entry name" value="CILIA- AND FLAGELLA-ASSOCIATED PROTEIN 65"/>
    <property type="match status" value="1"/>
</dbReference>
<proteinExistence type="predicted"/>
<reference evidence="6" key="5">
    <citation type="submission" date="2025-09" db="UniProtKB">
        <authorList>
            <consortium name="Ensembl"/>
        </authorList>
    </citation>
    <scope>IDENTIFICATION</scope>
</reference>
<dbReference type="InterPro" id="IPR056344">
    <property type="entry name" value="Ig_CFAP65-like_9th"/>
</dbReference>
<evidence type="ECO:0000259" key="5">
    <source>
        <dbReference type="Pfam" id="PF25249"/>
    </source>
</evidence>
<protein>
    <submittedName>
        <fullName evidence="6">Cilia and flagella associated protein 65</fullName>
    </submittedName>
</protein>
<accession>A0A4W3J616</accession>
<evidence type="ECO:0000313" key="6">
    <source>
        <dbReference type="Ensembl" id="ENSCMIP00000037522.1"/>
    </source>
</evidence>
<dbReference type="Pfam" id="PF24291">
    <property type="entry name" value="Ig_CFAP65"/>
    <property type="match status" value="1"/>
</dbReference>
<dbReference type="OMA" id="QQLKVMV"/>
<evidence type="ECO:0000259" key="2">
    <source>
        <dbReference type="Pfam" id="PF24291"/>
    </source>
</evidence>
<feature type="region of interest" description="Disordered" evidence="1">
    <location>
        <begin position="1658"/>
        <end position="1680"/>
    </location>
</feature>
<dbReference type="STRING" id="7868.ENSCMIP00000037522"/>
<feature type="domain" description="CFAP65 tenth Ig-like" evidence="2">
    <location>
        <begin position="1147"/>
        <end position="1265"/>
    </location>
</feature>
<feature type="domain" description="CFAP65 fourth Ig-like" evidence="3">
    <location>
        <begin position="383"/>
        <end position="475"/>
    </location>
</feature>
<feature type="domain" description="CFAP65 seventh Ig-like" evidence="5">
    <location>
        <begin position="784"/>
        <end position="855"/>
    </location>
</feature>
<dbReference type="InterPro" id="IPR052614">
    <property type="entry name" value="CFAP65"/>
</dbReference>
<dbReference type="Ensembl" id="ENSCMIT00000038065.1">
    <property type="protein sequence ID" value="ENSCMIP00000037522.1"/>
    <property type="gene ID" value="ENSCMIG00000015768.1"/>
</dbReference>
<evidence type="ECO:0000259" key="3">
    <source>
        <dbReference type="Pfam" id="PF24507"/>
    </source>
</evidence>
<feature type="domain" description="CFAP65-like ninth Ig-like" evidence="4">
    <location>
        <begin position="963"/>
        <end position="1144"/>
    </location>
</feature>
<dbReference type="Pfam" id="PF24507">
    <property type="entry name" value="Ig_CFAP65_4th"/>
    <property type="match status" value="1"/>
</dbReference>
<dbReference type="InParanoid" id="A0A4W3J616"/>
<dbReference type="InterPro" id="IPR057470">
    <property type="entry name" value="Ig_CFAP65_7th"/>
</dbReference>
<dbReference type="InterPro" id="IPR013783">
    <property type="entry name" value="Ig-like_fold"/>
</dbReference>
<reference evidence="7" key="1">
    <citation type="journal article" date="2006" name="Science">
        <title>Ancient noncoding elements conserved in the human genome.</title>
        <authorList>
            <person name="Venkatesh B."/>
            <person name="Kirkness E.F."/>
            <person name="Loh Y.H."/>
            <person name="Halpern A.L."/>
            <person name="Lee A.P."/>
            <person name="Johnson J."/>
            <person name="Dandona N."/>
            <person name="Viswanathan L.D."/>
            <person name="Tay A."/>
            <person name="Venter J.C."/>
            <person name="Strausberg R.L."/>
            <person name="Brenner S."/>
        </authorList>
    </citation>
    <scope>NUCLEOTIDE SEQUENCE [LARGE SCALE GENOMIC DNA]</scope>
</reference>
<dbReference type="GO" id="GO:0036126">
    <property type="term" value="C:sperm flagellum"/>
    <property type="evidence" value="ECO:0007669"/>
    <property type="project" value="TreeGrafter"/>
</dbReference>
<reference evidence="7" key="3">
    <citation type="journal article" date="2014" name="Nature">
        <title>Elephant shark genome provides unique insights into gnathostome evolution.</title>
        <authorList>
            <consortium name="International Elephant Shark Genome Sequencing Consortium"/>
            <person name="Venkatesh B."/>
            <person name="Lee A.P."/>
            <person name="Ravi V."/>
            <person name="Maurya A.K."/>
            <person name="Lian M.M."/>
            <person name="Swann J.B."/>
            <person name="Ohta Y."/>
            <person name="Flajnik M.F."/>
            <person name="Sutoh Y."/>
            <person name="Kasahara M."/>
            <person name="Hoon S."/>
            <person name="Gangu V."/>
            <person name="Roy S.W."/>
            <person name="Irimia M."/>
            <person name="Korzh V."/>
            <person name="Kondrychyn I."/>
            <person name="Lim Z.W."/>
            <person name="Tay B.H."/>
            <person name="Tohari S."/>
            <person name="Kong K.W."/>
            <person name="Ho S."/>
            <person name="Lorente-Galdos B."/>
            <person name="Quilez J."/>
            <person name="Marques-Bonet T."/>
            <person name="Raney B.J."/>
            <person name="Ingham P.W."/>
            <person name="Tay A."/>
            <person name="Hillier L.W."/>
            <person name="Minx P."/>
            <person name="Boehm T."/>
            <person name="Wilson R.K."/>
            <person name="Brenner S."/>
            <person name="Warren W.C."/>
        </authorList>
    </citation>
    <scope>NUCLEOTIDE SEQUENCE [LARGE SCALE GENOMIC DNA]</scope>
</reference>
<dbReference type="GO" id="GO:0007288">
    <property type="term" value="P:sperm axoneme assembly"/>
    <property type="evidence" value="ECO:0007669"/>
    <property type="project" value="TreeGrafter"/>
</dbReference>
<keyword evidence="7" id="KW-1185">Reference proteome</keyword>
<dbReference type="GeneTree" id="ENSGT00430000031142"/>
<evidence type="ECO:0000259" key="4">
    <source>
        <dbReference type="Pfam" id="PF24816"/>
    </source>
</evidence>
<sequence>EGCLLSLHWFNRTSFSCPAGCLTHAETHHRCLSANVQCQFGPDFSPRKTGKKKANYYGIEVVQQMEWRTWKLGIEYIKHLTLKNIHFTSKKIKFRSPRSDFFTTLFPQPVVLCPGNMYSLPITFCGLEKRNYVDSIEFEVENRHFTVDLLATMPYYNLVMPDVVRLPICAVFNTSHITFHMYNSSDLTTPFCWMTPSYFMMIPAKGTLASRAKCQVKVVFYPWVTQVFDVIAVCQFGDAGQCKKYVKLEAIAKFPHLLLSVPGELSQTSGQEDTQSVLSFNHVAIRSTAEKYMEVHNFSPVSISRAGAGSYAFDLSAFSCNIKEGVVPANGTLQIPITFTPQIVGIQSVDYFHISRPGNISKSVLKVMGSCKGPLVCLQLLKLNFGCVTLGETARSTMEISNTSDVPTFYQFEMDCSQSVFVIDEPCGFLGGESTKTLKLKFRPTHPINCYRRVACLIHHQDPLFLDLLGTCHTSTETPAILQPKHIDLYLVNASRRLTTYPPDILSIMLAEGKLALDLNGALMLVSPTCCEPELTEGHTNILSIVEYFDDGISSDVTMFPPHVTTSVRELNFQGCPQLDNITPLPFCLINYTKGKVSVVWTARPGSPFSVTPLTIDIPPLKSIACRLHFKPNMNNMLYAAEMECFAYYKGIICLFVFVGMFECMGKVQGHTFKVGYNHFIPKYTIDSPETVSERDSHRLVSVLLFRNMGDLIIPFSLDIQNSPIITVKPTMGFVLPKAHQIFTFRAMPKEEKLCKHTVLLELNMLKLHLMYSVERPLLKLDGDAYLYFKPTCVGTVSGRSYIIKNVTEIPLYFQWEIQARDSHFLSVAPTFGIIQPNESLAQNWMFYPQEEQRYFMKPHVFTWGVKNLHHTEHGRKTHLALRVIGEGAKGKITVRADLCLCNPGQPKEMATSLTYIQFPLLLPMFSLPQPEKLLEEDPEVKEAGSEMKEMPACVVKAEGVYPTICVLDARCLGSISGMSKQQLWLLFSLDRLNKYLDQDPTENELIYRVPTRHSLHRCPSVLTPLMLDFNFGAAPACSQPSVILLMIENKGVLQVDWAFLFPLDQNLDLEYWAESGEFDPNELHEMRIQDNKLFDVKPKSGVLLPGQRETIQFTYRHEFSGTDRIPVVLKLSHGREILLNFIGVTVPKDQPYVHFISTEHTFAPICIGIDSPPKQVYTLFNGGSVNVHYEIQTDCLKTIQEENYDHAIFQCLNPRGEILPGKTAYTEWVFSPLEAESYSVVVPIQIIGGDSALVTFTGIGYDKRVLGACASFNNPSSYFGAPAIQQALVLGQLLFMSEERITFGNVPVFSKSRQMIFLYNISEVETIRYTWHFTSAHVSEVSTSPELSDVPTQCEINLNDSIDWHLFTPLHHLGQVFSKRQMETYHQELNAWEKEKELQQVEFTITEKDFKQVNTDLSLSLSPSTKTLPPIKNHQDTWVGQQIKKPRPKQWLRPRPPKPFVLHLGVTARSHSLKEFQDNFSSDLPKHYIMRSHMNKIELSMLFLRLVCLSLSRCLLNDEQFQLAVSECMEGPIPYFTQLWSQEAEELAARQDEELEKRADQPGPATLTQAGLARTPKESIIPGFTQIPVDPSSLGPGQIPRSFTSGLFCATARVYRQSGFCDVMEMILENTLRNIIIEANRGEVVLTARPRVILLPPIRGDPQHRHDGEREREQGMGLE</sequence>
<dbReference type="Pfam" id="PF24816">
    <property type="entry name" value="Ig_CFAP65__9th"/>
    <property type="match status" value="1"/>
</dbReference>
<feature type="region of interest" description="Disordered" evidence="1">
    <location>
        <begin position="1551"/>
        <end position="1573"/>
    </location>
</feature>
<reference evidence="6" key="4">
    <citation type="submission" date="2025-08" db="UniProtKB">
        <authorList>
            <consortium name="Ensembl"/>
        </authorList>
    </citation>
    <scope>IDENTIFICATION</scope>
</reference>
<organism evidence="6 7">
    <name type="scientific">Callorhinchus milii</name>
    <name type="common">Ghost shark</name>
    <dbReference type="NCBI Taxonomy" id="7868"/>
    <lineage>
        <taxon>Eukaryota</taxon>
        <taxon>Metazoa</taxon>
        <taxon>Chordata</taxon>
        <taxon>Craniata</taxon>
        <taxon>Vertebrata</taxon>
        <taxon>Chondrichthyes</taxon>
        <taxon>Holocephali</taxon>
        <taxon>Chimaeriformes</taxon>
        <taxon>Callorhinchidae</taxon>
        <taxon>Callorhinchus</taxon>
    </lineage>
</organism>
<dbReference type="PANTHER" id="PTHR46127:SF1">
    <property type="entry name" value="CILIA- AND FLAGELLA-ASSOCIATED PROTEIN 65"/>
    <property type="match status" value="1"/>
</dbReference>
<dbReference type="Pfam" id="PF25249">
    <property type="entry name" value="Ig_CFAP65_7th"/>
    <property type="match status" value="1"/>
</dbReference>
<feature type="compositionally biased region" description="Basic and acidic residues" evidence="1">
    <location>
        <begin position="1551"/>
        <end position="1561"/>
    </location>
</feature>
<name>A0A4W3J616_CALMI</name>
<reference evidence="7" key="2">
    <citation type="journal article" date="2007" name="PLoS Biol.">
        <title>Survey sequencing and comparative analysis of the elephant shark (Callorhinchus milii) genome.</title>
        <authorList>
            <person name="Venkatesh B."/>
            <person name="Kirkness E.F."/>
            <person name="Loh Y.H."/>
            <person name="Halpern A.L."/>
            <person name="Lee A.P."/>
            <person name="Johnson J."/>
            <person name="Dandona N."/>
            <person name="Viswanathan L.D."/>
            <person name="Tay A."/>
            <person name="Venter J.C."/>
            <person name="Strausberg R.L."/>
            <person name="Brenner S."/>
        </authorList>
    </citation>
    <scope>NUCLEOTIDE SEQUENCE [LARGE SCALE GENOMIC DNA]</scope>
</reference>
<dbReference type="Proteomes" id="UP000314986">
    <property type="component" value="Unassembled WGS sequence"/>
</dbReference>
<dbReference type="Gene3D" id="2.60.40.10">
    <property type="entry name" value="Immunoglobulins"/>
    <property type="match status" value="5"/>
</dbReference>
<dbReference type="GO" id="GO:0005737">
    <property type="term" value="C:cytoplasm"/>
    <property type="evidence" value="ECO:0007669"/>
    <property type="project" value="UniProtKB-SubCell"/>
</dbReference>
<dbReference type="InterPro" id="IPR056305">
    <property type="entry name" value="Ig_CFAP65_10th"/>
</dbReference>
<evidence type="ECO:0000256" key="1">
    <source>
        <dbReference type="SAM" id="MobiDB-lite"/>
    </source>
</evidence>